<dbReference type="RefSeq" id="WP_204867526.1">
    <property type="nucleotide sequence ID" value="NZ_JAFBBK010000001.1"/>
</dbReference>
<evidence type="ECO:0000313" key="3">
    <source>
        <dbReference type="EMBL" id="MBM7414686.1"/>
    </source>
</evidence>
<protein>
    <submittedName>
        <fullName evidence="3">Lysophospholipase L1-like esterase</fullName>
    </submittedName>
</protein>
<feature type="chain" id="PRO_5045485929" evidence="1">
    <location>
        <begin position="36"/>
        <end position="241"/>
    </location>
</feature>
<evidence type="ECO:0000313" key="4">
    <source>
        <dbReference type="Proteomes" id="UP000703038"/>
    </source>
</evidence>
<organism evidence="3 4">
    <name type="scientific">Rhodococcoides corynebacterioides</name>
    <dbReference type="NCBI Taxonomy" id="53972"/>
    <lineage>
        <taxon>Bacteria</taxon>
        <taxon>Bacillati</taxon>
        <taxon>Actinomycetota</taxon>
        <taxon>Actinomycetes</taxon>
        <taxon>Mycobacteriales</taxon>
        <taxon>Nocardiaceae</taxon>
        <taxon>Rhodococcoides</taxon>
    </lineage>
</organism>
<keyword evidence="1" id="KW-0732">Signal</keyword>
<comment type="caution">
    <text evidence="3">The sequence shown here is derived from an EMBL/GenBank/DDBJ whole genome shotgun (WGS) entry which is preliminary data.</text>
</comment>
<feature type="domain" description="SGNH hydrolase-type esterase" evidence="2">
    <location>
        <begin position="62"/>
        <end position="221"/>
    </location>
</feature>
<dbReference type="EMBL" id="JAFBBK010000001">
    <property type="protein sequence ID" value="MBM7414686.1"/>
    <property type="molecule type" value="Genomic_DNA"/>
</dbReference>
<dbReference type="InterPro" id="IPR013830">
    <property type="entry name" value="SGNH_hydro"/>
</dbReference>
<keyword evidence="4" id="KW-1185">Reference proteome</keyword>
<gene>
    <name evidence="3" type="ORF">JOE42_001419</name>
</gene>
<dbReference type="SUPFAM" id="SSF52266">
    <property type="entry name" value="SGNH hydrolase"/>
    <property type="match status" value="1"/>
</dbReference>
<dbReference type="PANTHER" id="PTHR43784">
    <property type="entry name" value="GDSL-LIKE LIPASE/ACYLHYDROLASE, PUTATIVE (AFU_ORTHOLOGUE AFUA_2G00820)-RELATED"/>
    <property type="match status" value="1"/>
</dbReference>
<dbReference type="InterPro" id="IPR036514">
    <property type="entry name" value="SGNH_hydro_sf"/>
</dbReference>
<name>A0ABS2KRV1_9NOCA</name>
<evidence type="ECO:0000259" key="2">
    <source>
        <dbReference type="Pfam" id="PF13472"/>
    </source>
</evidence>
<feature type="signal peptide" evidence="1">
    <location>
        <begin position="1"/>
        <end position="35"/>
    </location>
</feature>
<proteinExistence type="predicted"/>
<dbReference type="PANTHER" id="PTHR43784:SF2">
    <property type="entry name" value="GDSL-LIKE LIPASE_ACYLHYDROLASE, PUTATIVE (AFU_ORTHOLOGUE AFUA_2G00820)-RELATED"/>
    <property type="match status" value="1"/>
</dbReference>
<dbReference type="Proteomes" id="UP000703038">
    <property type="component" value="Unassembled WGS sequence"/>
</dbReference>
<dbReference type="PROSITE" id="PS51318">
    <property type="entry name" value="TAT"/>
    <property type="match status" value="1"/>
</dbReference>
<dbReference type="PROSITE" id="PS51257">
    <property type="entry name" value="PROKAR_LIPOPROTEIN"/>
    <property type="match status" value="1"/>
</dbReference>
<sequence>MTLRLLRRRARGASVAALASVAVLGGCSLSPSATAGTASARTADAERVVAAESASSAVRVSVIGDSFSAGSLNDVVWPDVLAEEHGFEVTNASLGGAGYEAGDDYLGTFADQVAYATEENPTVILVVGSENDVDADPADVLADATDLYASLRERSPEARIVVIGPIWSGEAVSEEMWDVDAAVSAAAVSAGLDYVDALPQEWLADPLIIQDDGDHPTDEGQYLLAGHIDDALIQVDPDLLG</sequence>
<reference evidence="3 4" key="1">
    <citation type="submission" date="2021-01" db="EMBL/GenBank/DDBJ databases">
        <title>Genomics of switchgrass bacterial isolates.</title>
        <authorList>
            <person name="Shade A."/>
        </authorList>
    </citation>
    <scope>NUCLEOTIDE SEQUENCE [LARGE SCALE GENOMIC DNA]</scope>
    <source>
        <strain evidence="3 4">PvP111</strain>
    </source>
</reference>
<dbReference type="CDD" id="cd00229">
    <property type="entry name" value="SGNH_hydrolase"/>
    <property type="match status" value="1"/>
</dbReference>
<dbReference type="InterPro" id="IPR006311">
    <property type="entry name" value="TAT_signal"/>
</dbReference>
<dbReference type="InterPro" id="IPR053140">
    <property type="entry name" value="GDSL_Rv0518-like"/>
</dbReference>
<accession>A0ABS2KRV1</accession>
<evidence type="ECO:0000256" key="1">
    <source>
        <dbReference type="SAM" id="SignalP"/>
    </source>
</evidence>
<dbReference type="Gene3D" id="3.40.50.1110">
    <property type="entry name" value="SGNH hydrolase"/>
    <property type="match status" value="1"/>
</dbReference>
<dbReference type="Pfam" id="PF13472">
    <property type="entry name" value="Lipase_GDSL_2"/>
    <property type="match status" value="1"/>
</dbReference>